<dbReference type="Pfam" id="PF05621">
    <property type="entry name" value="TniB"/>
    <property type="match status" value="1"/>
</dbReference>
<dbReference type="Proteomes" id="UP000524492">
    <property type="component" value="Unassembled WGS sequence"/>
</dbReference>
<dbReference type="InterPro" id="IPR027417">
    <property type="entry name" value="P-loop_NTPase"/>
</dbReference>
<dbReference type="Gene3D" id="3.40.50.300">
    <property type="entry name" value="P-loop containing nucleotide triphosphate hydrolases"/>
    <property type="match status" value="1"/>
</dbReference>
<gene>
    <name evidence="1" type="ORF">GGD53_000166</name>
</gene>
<dbReference type="EMBL" id="JACIFV010000001">
    <property type="protein sequence ID" value="MBB4190050.1"/>
    <property type="molecule type" value="Genomic_DNA"/>
</dbReference>
<name>A0A7W6Q5J3_9HYPH</name>
<evidence type="ECO:0008006" key="3">
    <source>
        <dbReference type="Google" id="ProtNLM"/>
    </source>
</evidence>
<dbReference type="InterPro" id="IPR008868">
    <property type="entry name" value="TniB"/>
</dbReference>
<dbReference type="RefSeq" id="WP_184452770.1">
    <property type="nucleotide sequence ID" value="NZ_JACIFV010000001.1"/>
</dbReference>
<evidence type="ECO:0000313" key="1">
    <source>
        <dbReference type="EMBL" id="MBB4190050.1"/>
    </source>
</evidence>
<accession>A0A7W6Q5J3</accession>
<dbReference type="AlphaFoldDB" id="A0A7W6Q5J3"/>
<proteinExistence type="predicted"/>
<sequence>MVNDEIAKLIAASADLALDETDRRIKTIMKNVKLAYFSTPNDKLIDIPIKRMKRAIAAHDPDTFAVSIHGETGAGKSTLFEQRLKDEPSFRPVPDGYGNDLYPVLYIKAPSKATMVDLGEELLDAMGYPTKKRKHESDLIRDVRNALRRRGTRVVLIDEFQHVLDAPKVKGPSHVADSIKNLLQNPKWPIFIVLMGLPEIKEVALRDPKDQFLRRVDDFALQTLSLKADAKFIANVIKELVVNRAGLRMPSAVVPDFIERLMYGAHFRYGMVMKIIYHAIEDALENDLGEVTMLCWEEGYRRLVNGDAVPETNVFAADNWRSILRPVNRRGEFGPPSVRAA</sequence>
<keyword evidence="2" id="KW-1185">Reference proteome</keyword>
<dbReference type="SUPFAM" id="SSF52540">
    <property type="entry name" value="P-loop containing nucleoside triphosphate hydrolases"/>
    <property type="match status" value="1"/>
</dbReference>
<protein>
    <recommendedName>
        <fullName evidence="3">TniB protein</fullName>
    </recommendedName>
</protein>
<reference evidence="1 2" key="1">
    <citation type="submission" date="2020-08" db="EMBL/GenBank/DDBJ databases">
        <title>Genomic Encyclopedia of Type Strains, Phase IV (KMG-V): Genome sequencing to study the core and pangenomes of soil and plant-associated prokaryotes.</title>
        <authorList>
            <person name="Whitman W."/>
        </authorList>
    </citation>
    <scope>NUCLEOTIDE SEQUENCE [LARGE SCALE GENOMIC DNA]</scope>
    <source>
        <strain evidence="1 2">SEMIA 4074</strain>
    </source>
</reference>
<evidence type="ECO:0000313" key="2">
    <source>
        <dbReference type="Proteomes" id="UP000524492"/>
    </source>
</evidence>
<comment type="caution">
    <text evidence="1">The sequence shown here is derived from an EMBL/GenBank/DDBJ whole genome shotgun (WGS) entry which is preliminary data.</text>
</comment>
<organism evidence="1 2">
    <name type="scientific">Rhizobium aethiopicum</name>
    <dbReference type="NCBI Taxonomy" id="1138170"/>
    <lineage>
        <taxon>Bacteria</taxon>
        <taxon>Pseudomonadati</taxon>
        <taxon>Pseudomonadota</taxon>
        <taxon>Alphaproteobacteria</taxon>
        <taxon>Hyphomicrobiales</taxon>
        <taxon>Rhizobiaceae</taxon>
        <taxon>Rhizobium/Agrobacterium group</taxon>
        <taxon>Rhizobium</taxon>
    </lineage>
</organism>